<gene>
    <name evidence="2" type="ORF">AVDCRST_MAG13-2743</name>
</gene>
<dbReference type="EMBL" id="CADCVO010000438">
    <property type="protein sequence ID" value="CAA9509830.1"/>
    <property type="molecule type" value="Genomic_DNA"/>
</dbReference>
<organism evidence="2">
    <name type="scientific">uncultured Solirubrobacteraceae bacterium</name>
    <dbReference type="NCBI Taxonomy" id="1162706"/>
    <lineage>
        <taxon>Bacteria</taxon>
        <taxon>Bacillati</taxon>
        <taxon>Actinomycetota</taxon>
        <taxon>Thermoleophilia</taxon>
        <taxon>Solirubrobacterales</taxon>
        <taxon>Solirubrobacteraceae</taxon>
        <taxon>environmental samples</taxon>
    </lineage>
</organism>
<reference evidence="2" key="1">
    <citation type="submission" date="2020-02" db="EMBL/GenBank/DDBJ databases">
        <authorList>
            <person name="Meier V. D."/>
        </authorList>
    </citation>
    <scope>NUCLEOTIDE SEQUENCE</scope>
    <source>
        <strain evidence="2">AVDCRST_MAG13</strain>
    </source>
</reference>
<feature type="non-terminal residue" evidence="2">
    <location>
        <position position="341"/>
    </location>
</feature>
<evidence type="ECO:0000313" key="2">
    <source>
        <dbReference type="EMBL" id="CAA9509830.1"/>
    </source>
</evidence>
<feature type="compositionally biased region" description="Basic and acidic residues" evidence="1">
    <location>
        <begin position="176"/>
        <end position="201"/>
    </location>
</feature>
<feature type="compositionally biased region" description="Basic residues" evidence="1">
    <location>
        <begin position="39"/>
        <end position="52"/>
    </location>
</feature>
<feature type="compositionally biased region" description="Basic residues" evidence="1">
    <location>
        <begin position="302"/>
        <end position="333"/>
    </location>
</feature>
<feature type="non-terminal residue" evidence="2">
    <location>
        <position position="1"/>
    </location>
</feature>
<feature type="compositionally biased region" description="Basic and acidic residues" evidence="1">
    <location>
        <begin position="57"/>
        <end position="75"/>
    </location>
</feature>
<accession>A0A6J4SZP9</accession>
<dbReference type="AlphaFoldDB" id="A0A6J4SZP9"/>
<sequence>ALLRLPPRPHAGRPPHGADRGALRGQAGHRRPGRDARAAARRAARRRPRPARGRAGPRQDADGQHAGPDARRDVQARAVHAGPGPVGPRRHPHLPPGHGPLRRRARPRVRQLPAGRRDQPRPGEGPVRAPGGHAGAPGDHRGDDLPAARAVPRARHAEPDRVRGHVPAARGAGRPLPHEDHRGLPDRGRGGRGGRPRDHAARPRPAARGGHGPRRLPRPGARGLRGPRGGRLRRLPGRRDAPPRALRHGGPARAHRLRRLAARADRDGAGRPGPRPPARPPARRPGRRAPPRAGRPAPPHRALLRRAGRGRHRPGHRRSRPRGRRRAPARVRPARFGGGRV</sequence>
<feature type="compositionally biased region" description="Basic residues" evidence="1">
    <location>
        <begin position="100"/>
        <end position="109"/>
    </location>
</feature>
<feature type="region of interest" description="Disordered" evidence="1">
    <location>
        <begin position="1"/>
        <end position="341"/>
    </location>
</feature>
<protein>
    <submittedName>
        <fullName evidence="2">MoxR-like ATPase in aerotolerance operon</fullName>
    </submittedName>
</protein>
<proteinExistence type="predicted"/>
<feature type="compositionally biased region" description="Basic residues" evidence="1">
    <location>
        <begin position="281"/>
        <end position="290"/>
    </location>
</feature>
<name>A0A6J4SZP9_9ACTN</name>
<evidence type="ECO:0000256" key="1">
    <source>
        <dbReference type="SAM" id="MobiDB-lite"/>
    </source>
</evidence>